<keyword evidence="1" id="KW-0472">Membrane</keyword>
<name>A0A813R366_9BILA</name>
<evidence type="ECO:0008006" key="5">
    <source>
        <dbReference type="Google" id="ProtNLM"/>
    </source>
</evidence>
<gene>
    <name evidence="2" type="ORF">GPM918_LOCUS2189</name>
    <name evidence="3" type="ORF">SRO942_LOCUS2189</name>
</gene>
<dbReference type="EMBL" id="CAJOBC010000234">
    <property type="protein sequence ID" value="CAF3558454.1"/>
    <property type="molecule type" value="Genomic_DNA"/>
</dbReference>
<protein>
    <recommendedName>
        <fullName evidence="5">Tetraspanin</fullName>
    </recommendedName>
</protein>
<feature type="transmembrane region" description="Helical" evidence="1">
    <location>
        <begin position="167"/>
        <end position="187"/>
    </location>
</feature>
<reference evidence="2" key="1">
    <citation type="submission" date="2021-02" db="EMBL/GenBank/DDBJ databases">
        <authorList>
            <person name="Nowell W R."/>
        </authorList>
    </citation>
    <scope>NUCLEOTIDE SEQUENCE</scope>
</reference>
<comment type="caution">
    <text evidence="2">The sequence shown here is derived from an EMBL/GenBank/DDBJ whole genome shotgun (WGS) entry which is preliminary data.</text>
</comment>
<dbReference type="Proteomes" id="UP000681722">
    <property type="component" value="Unassembled WGS sequence"/>
</dbReference>
<dbReference type="Proteomes" id="UP000663829">
    <property type="component" value="Unassembled WGS sequence"/>
</dbReference>
<dbReference type="EMBL" id="CAJNOQ010000234">
    <property type="protein sequence ID" value="CAF0775893.1"/>
    <property type="molecule type" value="Genomic_DNA"/>
</dbReference>
<feature type="transmembrane region" description="Helical" evidence="1">
    <location>
        <begin position="16"/>
        <end position="38"/>
    </location>
</feature>
<keyword evidence="1" id="KW-0812">Transmembrane</keyword>
<keyword evidence="4" id="KW-1185">Reference proteome</keyword>
<feature type="transmembrane region" description="Helical" evidence="1">
    <location>
        <begin position="93"/>
        <end position="119"/>
    </location>
</feature>
<accession>A0A813R366</accession>
<feature type="transmembrane region" description="Helical" evidence="1">
    <location>
        <begin position="58"/>
        <end position="86"/>
    </location>
</feature>
<evidence type="ECO:0000256" key="1">
    <source>
        <dbReference type="SAM" id="Phobius"/>
    </source>
</evidence>
<evidence type="ECO:0000313" key="3">
    <source>
        <dbReference type="EMBL" id="CAF3558454.1"/>
    </source>
</evidence>
<evidence type="ECO:0000313" key="4">
    <source>
        <dbReference type="Proteomes" id="UP000663829"/>
    </source>
</evidence>
<dbReference type="OrthoDB" id="10039977at2759"/>
<dbReference type="AlphaFoldDB" id="A0A813R366"/>
<proteinExistence type="predicted"/>
<evidence type="ECO:0000313" key="2">
    <source>
        <dbReference type="EMBL" id="CAF0775893.1"/>
    </source>
</evidence>
<keyword evidence="1" id="KW-1133">Transmembrane helix</keyword>
<organism evidence="2 4">
    <name type="scientific">Didymodactylos carnosus</name>
    <dbReference type="NCBI Taxonomy" id="1234261"/>
    <lineage>
        <taxon>Eukaryota</taxon>
        <taxon>Metazoa</taxon>
        <taxon>Spiralia</taxon>
        <taxon>Gnathifera</taxon>
        <taxon>Rotifera</taxon>
        <taxon>Eurotatoria</taxon>
        <taxon>Bdelloidea</taxon>
        <taxon>Philodinida</taxon>
        <taxon>Philodinidae</taxon>
        <taxon>Didymodactylos</taxon>
    </lineage>
</organism>
<sequence length="197" mass="22100">MNLVFSALDTIQRITLVLFLLLAIQCFLGIGLGIGYLVESPLYNTIIGLNQAFNRQTYFSIYAAHLLLIISSGLVAVPIVLGILGIVQRRWRFLMTCLAFLSLYMAALSGSVACGFAIYDQLDPTLKQDSTQTNAQIWTNIQTTYNCTRTNCIQVLETAMYANKQRIGIISSCFLLVPLLTSIMIILHMRRDLLYFK</sequence>